<evidence type="ECO:0000256" key="1">
    <source>
        <dbReference type="ARBA" id="ARBA00000971"/>
    </source>
</evidence>
<gene>
    <name evidence="6" type="ORF">BJ554DRAFT_5989</name>
</gene>
<dbReference type="GO" id="GO:0016018">
    <property type="term" value="F:cyclosporin A binding"/>
    <property type="evidence" value="ECO:0007669"/>
    <property type="project" value="TreeGrafter"/>
</dbReference>
<evidence type="ECO:0000313" key="6">
    <source>
        <dbReference type="EMBL" id="KAG5461763.1"/>
    </source>
</evidence>
<feature type="domain" description="PPIase cyclophilin-type" evidence="5">
    <location>
        <begin position="224"/>
        <end position="385"/>
    </location>
</feature>
<dbReference type="PROSITE" id="PS50072">
    <property type="entry name" value="CSA_PPIASE_2"/>
    <property type="match status" value="1"/>
</dbReference>
<protein>
    <recommendedName>
        <fullName evidence="2">peptidylprolyl isomerase</fullName>
        <ecNumber evidence="2">5.2.1.8</ecNumber>
    </recommendedName>
</protein>
<keyword evidence="7" id="KW-1185">Reference proteome</keyword>
<dbReference type="PRINTS" id="PR00153">
    <property type="entry name" value="CSAPPISMRASE"/>
</dbReference>
<feature type="non-terminal residue" evidence="6">
    <location>
        <position position="1"/>
    </location>
</feature>
<name>A0A8H7ZZC4_9FUNG</name>
<keyword evidence="4" id="KW-0413">Isomerase</keyword>
<evidence type="ECO:0000256" key="2">
    <source>
        <dbReference type="ARBA" id="ARBA00013194"/>
    </source>
</evidence>
<dbReference type="AlphaFoldDB" id="A0A8H7ZZC4"/>
<evidence type="ECO:0000256" key="3">
    <source>
        <dbReference type="ARBA" id="ARBA00023110"/>
    </source>
</evidence>
<dbReference type="PANTHER" id="PTHR11071">
    <property type="entry name" value="PEPTIDYL-PROLYL CIS-TRANS ISOMERASE"/>
    <property type="match status" value="1"/>
</dbReference>
<dbReference type="Proteomes" id="UP000673691">
    <property type="component" value="Unassembled WGS sequence"/>
</dbReference>
<sequence length="387" mass="42698">VCISCCLRLGEGEAWKDWATSASTSLSAKADRLVPAIGHWHWREAEADVPLGVAWPRARRNNAANILLSTQMAPPPPKAIICYIELAKGDREENEREKQEHRRFCEFVGAKGASYGFAGDADKLSEEQRDSLLELYAADPVWRAKVRFEPGTPERRRGGGAGRRSVSEAGSFLWDRRGCQGQTSPAVSERERDLERRAWCAAATRPADETDFFANCVAPGDLVLGRLTFRLFFEDCPKAAENFRALCTGEKGVSKVAPKKPLYYKGCCMHRLVKGFVLQGGDLSIYGGAFKDEKAGLLKHRFAGRGYLGMANSGKDSNTSQFFITVSPDPSLLAKLNGKHVCFGVVDDESDPTAKSVLDALERLEQKSPRDESPAEEIWIHDCGQIL</sequence>
<dbReference type="EC" id="5.2.1.8" evidence="2"/>
<accession>A0A8H7ZZC4</accession>
<dbReference type="SUPFAM" id="SSF50891">
    <property type="entry name" value="Cyclophilin-like"/>
    <property type="match status" value="1"/>
</dbReference>
<dbReference type="Pfam" id="PF00160">
    <property type="entry name" value="Pro_isomerase"/>
    <property type="match status" value="1"/>
</dbReference>
<dbReference type="GO" id="GO:0006457">
    <property type="term" value="P:protein folding"/>
    <property type="evidence" value="ECO:0007669"/>
    <property type="project" value="TreeGrafter"/>
</dbReference>
<dbReference type="Gene3D" id="2.40.100.10">
    <property type="entry name" value="Cyclophilin-like"/>
    <property type="match status" value="1"/>
</dbReference>
<reference evidence="6 7" key="1">
    <citation type="journal article" name="Sci. Rep.">
        <title>Genome-scale phylogenetic analyses confirm Olpidium as the closest living zoosporic fungus to the non-flagellated, terrestrial fungi.</title>
        <authorList>
            <person name="Chang Y."/>
            <person name="Rochon D."/>
            <person name="Sekimoto S."/>
            <person name="Wang Y."/>
            <person name="Chovatia M."/>
            <person name="Sandor L."/>
            <person name="Salamov A."/>
            <person name="Grigoriev I.V."/>
            <person name="Stajich J.E."/>
            <person name="Spatafora J.W."/>
        </authorList>
    </citation>
    <scope>NUCLEOTIDE SEQUENCE [LARGE SCALE GENOMIC DNA]</scope>
    <source>
        <strain evidence="6">S191</strain>
    </source>
</reference>
<organism evidence="6 7">
    <name type="scientific">Olpidium bornovanus</name>
    <dbReference type="NCBI Taxonomy" id="278681"/>
    <lineage>
        <taxon>Eukaryota</taxon>
        <taxon>Fungi</taxon>
        <taxon>Fungi incertae sedis</taxon>
        <taxon>Olpidiomycota</taxon>
        <taxon>Olpidiomycotina</taxon>
        <taxon>Olpidiomycetes</taxon>
        <taxon>Olpidiales</taxon>
        <taxon>Olpidiaceae</taxon>
        <taxon>Olpidium</taxon>
    </lineage>
</organism>
<evidence type="ECO:0000256" key="4">
    <source>
        <dbReference type="ARBA" id="ARBA00023235"/>
    </source>
</evidence>
<dbReference type="EMBL" id="JAEFCI010003164">
    <property type="protein sequence ID" value="KAG5461763.1"/>
    <property type="molecule type" value="Genomic_DNA"/>
</dbReference>
<evidence type="ECO:0000313" key="7">
    <source>
        <dbReference type="Proteomes" id="UP000673691"/>
    </source>
</evidence>
<dbReference type="OrthoDB" id="193499at2759"/>
<dbReference type="InterPro" id="IPR002130">
    <property type="entry name" value="Cyclophilin-type_PPIase_dom"/>
</dbReference>
<comment type="catalytic activity">
    <reaction evidence="1">
        <text>[protein]-peptidylproline (omega=180) = [protein]-peptidylproline (omega=0)</text>
        <dbReference type="Rhea" id="RHEA:16237"/>
        <dbReference type="Rhea" id="RHEA-COMP:10747"/>
        <dbReference type="Rhea" id="RHEA-COMP:10748"/>
        <dbReference type="ChEBI" id="CHEBI:83833"/>
        <dbReference type="ChEBI" id="CHEBI:83834"/>
        <dbReference type="EC" id="5.2.1.8"/>
    </reaction>
</comment>
<dbReference type="InterPro" id="IPR029000">
    <property type="entry name" value="Cyclophilin-like_dom_sf"/>
</dbReference>
<keyword evidence="3" id="KW-0697">Rotamase</keyword>
<dbReference type="GO" id="GO:0003755">
    <property type="term" value="F:peptidyl-prolyl cis-trans isomerase activity"/>
    <property type="evidence" value="ECO:0007669"/>
    <property type="project" value="UniProtKB-KW"/>
</dbReference>
<dbReference type="PANTHER" id="PTHR11071:SF561">
    <property type="entry name" value="PEPTIDYL-PROLYL CIS-TRANS ISOMERASE D-RELATED"/>
    <property type="match status" value="1"/>
</dbReference>
<comment type="caution">
    <text evidence="6">The sequence shown here is derived from an EMBL/GenBank/DDBJ whole genome shotgun (WGS) entry which is preliminary data.</text>
</comment>
<dbReference type="GO" id="GO:0005737">
    <property type="term" value="C:cytoplasm"/>
    <property type="evidence" value="ECO:0007669"/>
    <property type="project" value="TreeGrafter"/>
</dbReference>
<proteinExistence type="predicted"/>
<evidence type="ECO:0000259" key="5">
    <source>
        <dbReference type="PROSITE" id="PS50072"/>
    </source>
</evidence>